<keyword evidence="1" id="KW-0812">Transmembrane</keyword>
<dbReference type="EMBL" id="SMLK01000002">
    <property type="protein sequence ID" value="TFZ04050.1"/>
    <property type="molecule type" value="Genomic_DNA"/>
</dbReference>
<evidence type="ECO:0000313" key="2">
    <source>
        <dbReference type="EMBL" id="TFZ04050.1"/>
    </source>
</evidence>
<keyword evidence="3" id="KW-1185">Reference proteome</keyword>
<comment type="caution">
    <text evidence="2">The sequence shown here is derived from an EMBL/GenBank/DDBJ whole genome shotgun (WGS) entry which is preliminary data.</text>
</comment>
<keyword evidence="1" id="KW-1133">Transmembrane helix</keyword>
<accession>A0A4Z0C0J8</accession>
<dbReference type="OrthoDB" id="9157092at2"/>
<evidence type="ECO:0000313" key="3">
    <source>
        <dbReference type="Proteomes" id="UP000297839"/>
    </source>
</evidence>
<evidence type="ECO:0008006" key="4">
    <source>
        <dbReference type="Google" id="ProtNLM"/>
    </source>
</evidence>
<dbReference type="Proteomes" id="UP000297839">
    <property type="component" value="Unassembled WGS sequence"/>
</dbReference>
<reference evidence="2 3" key="1">
    <citation type="submission" date="2019-03" db="EMBL/GenBank/DDBJ databases">
        <title>Ramlibacter sp. 18x22-1, whole genome shotgun sequence.</title>
        <authorList>
            <person name="Zhang X."/>
            <person name="Feng G."/>
            <person name="Zhu H."/>
        </authorList>
    </citation>
    <scope>NUCLEOTIDE SEQUENCE [LARGE SCALE GENOMIC DNA]</scope>
    <source>
        <strain evidence="2 3">18x22-1</strain>
    </source>
</reference>
<organism evidence="2 3">
    <name type="scientific">Ramlibacter humi</name>
    <dbReference type="NCBI Taxonomy" id="2530451"/>
    <lineage>
        <taxon>Bacteria</taxon>
        <taxon>Pseudomonadati</taxon>
        <taxon>Pseudomonadota</taxon>
        <taxon>Betaproteobacteria</taxon>
        <taxon>Burkholderiales</taxon>
        <taxon>Comamonadaceae</taxon>
        <taxon>Ramlibacter</taxon>
    </lineage>
</organism>
<feature type="transmembrane region" description="Helical" evidence="1">
    <location>
        <begin position="40"/>
        <end position="58"/>
    </location>
</feature>
<name>A0A4Z0C0J8_9BURK</name>
<gene>
    <name evidence="2" type="ORF">EZ216_10470</name>
</gene>
<dbReference type="AlphaFoldDB" id="A0A4Z0C0J8"/>
<dbReference type="RefSeq" id="WP_135249675.1">
    <property type="nucleotide sequence ID" value="NZ_SMLK01000002.1"/>
</dbReference>
<evidence type="ECO:0000256" key="1">
    <source>
        <dbReference type="SAM" id="Phobius"/>
    </source>
</evidence>
<keyword evidence="1" id="KW-0472">Membrane</keyword>
<protein>
    <recommendedName>
        <fullName evidence="4">Toxin CptA</fullName>
    </recommendedName>
</protein>
<dbReference type="PROSITE" id="PS51257">
    <property type="entry name" value="PROKAR_LIPOPROTEIN"/>
    <property type="match status" value="1"/>
</dbReference>
<proteinExistence type="predicted"/>
<sequence>MSYPVGRSPFLGRLLAGLVAAGAAACAAWALLGAGPGARWLGAAACAVSAALALGWWWRAPAGLLDWDGNAWRWSPQSGIQADGGTVDVTLDCQRALLLRWRGEGRAHWFWLDRSRAPARWDALRRAVYSPAPPGEHPRAGTPPARP</sequence>